<dbReference type="InterPro" id="IPR050962">
    <property type="entry name" value="Phosphate-bind_PstS"/>
</dbReference>
<keyword evidence="6 7" id="KW-0592">Phosphate transport</keyword>
<evidence type="ECO:0000256" key="7">
    <source>
        <dbReference type="PIRNR" id="PIRNR002756"/>
    </source>
</evidence>
<evidence type="ECO:0000256" key="3">
    <source>
        <dbReference type="ARBA" id="ARBA00011529"/>
    </source>
</evidence>
<dbReference type="RefSeq" id="WP_284197764.1">
    <property type="nucleotide sequence ID" value="NZ_BSOG01000005.1"/>
</dbReference>
<evidence type="ECO:0000256" key="4">
    <source>
        <dbReference type="ARBA" id="ARBA00021889"/>
    </source>
</evidence>
<keyword evidence="11" id="KW-1185">Reference proteome</keyword>
<organism evidence="10 11">
    <name type="scientific">Chitinimonas prasina</name>
    <dbReference type="NCBI Taxonomy" id="1434937"/>
    <lineage>
        <taxon>Bacteria</taxon>
        <taxon>Pseudomonadati</taxon>
        <taxon>Pseudomonadota</taxon>
        <taxon>Betaproteobacteria</taxon>
        <taxon>Neisseriales</taxon>
        <taxon>Chitinibacteraceae</taxon>
        <taxon>Chitinimonas</taxon>
    </lineage>
</organism>
<dbReference type="InterPro" id="IPR005673">
    <property type="entry name" value="ABC_phos-bd_PstS"/>
</dbReference>
<reference evidence="11" key="1">
    <citation type="journal article" date="2019" name="Int. J. Syst. Evol. Microbiol.">
        <title>The Global Catalogue of Microorganisms (GCM) 10K type strain sequencing project: providing services to taxonomists for standard genome sequencing and annotation.</title>
        <authorList>
            <consortium name="The Broad Institute Genomics Platform"/>
            <consortium name="The Broad Institute Genome Sequencing Center for Infectious Disease"/>
            <person name="Wu L."/>
            <person name="Ma J."/>
        </authorList>
    </citation>
    <scope>NUCLEOTIDE SEQUENCE [LARGE SCALE GENOMIC DNA]</scope>
    <source>
        <strain evidence="11">NBRC 110044</strain>
    </source>
</reference>
<dbReference type="PANTHER" id="PTHR42996">
    <property type="entry name" value="PHOSPHATE-BINDING PROTEIN PSTS"/>
    <property type="match status" value="1"/>
</dbReference>
<dbReference type="Pfam" id="PF12849">
    <property type="entry name" value="PBP_like_2"/>
    <property type="match status" value="1"/>
</dbReference>
<name>A0ABQ5YLX2_9NEIS</name>
<evidence type="ECO:0000256" key="8">
    <source>
        <dbReference type="SAM" id="SignalP"/>
    </source>
</evidence>
<keyword evidence="5 7" id="KW-0813">Transport</keyword>
<dbReference type="CDD" id="cd13565">
    <property type="entry name" value="PBP2_PstS"/>
    <property type="match status" value="1"/>
</dbReference>
<dbReference type="SUPFAM" id="SSF53850">
    <property type="entry name" value="Periplasmic binding protein-like II"/>
    <property type="match status" value="1"/>
</dbReference>
<evidence type="ECO:0000256" key="5">
    <source>
        <dbReference type="ARBA" id="ARBA00022448"/>
    </source>
</evidence>
<dbReference type="PANTHER" id="PTHR42996:SF1">
    <property type="entry name" value="PHOSPHATE-BINDING PROTEIN PSTS"/>
    <property type="match status" value="1"/>
</dbReference>
<dbReference type="EMBL" id="BSOG01000005">
    <property type="protein sequence ID" value="GLR14693.1"/>
    <property type="molecule type" value="Genomic_DNA"/>
</dbReference>
<evidence type="ECO:0000256" key="6">
    <source>
        <dbReference type="ARBA" id="ARBA00022592"/>
    </source>
</evidence>
<dbReference type="NCBIfam" id="TIGR00975">
    <property type="entry name" value="3a0107s03"/>
    <property type="match status" value="1"/>
</dbReference>
<keyword evidence="8" id="KW-0732">Signal</keyword>
<gene>
    <name evidence="10" type="primary">phoX</name>
    <name evidence="10" type="ORF">GCM10007907_34830</name>
</gene>
<feature type="signal peptide" evidence="8">
    <location>
        <begin position="1"/>
        <end position="20"/>
    </location>
</feature>
<dbReference type="InterPro" id="IPR024370">
    <property type="entry name" value="PBP_domain"/>
</dbReference>
<comment type="subunit">
    <text evidence="3 7">The complex is composed of two ATP-binding proteins (PstB), two transmembrane proteins (PstC and PstA) and a solute-binding protein (PstS).</text>
</comment>
<comment type="similarity">
    <text evidence="2 7">Belongs to the PstS family.</text>
</comment>
<comment type="caution">
    <text evidence="10">The sequence shown here is derived from an EMBL/GenBank/DDBJ whole genome shotgun (WGS) entry which is preliminary data.</text>
</comment>
<protein>
    <recommendedName>
        <fullName evidence="4 7">Phosphate-binding protein PstS</fullName>
    </recommendedName>
</protein>
<evidence type="ECO:0000259" key="9">
    <source>
        <dbReference type="Pfam" id="PF12849"/>
    </source>
</evidence>
<accession>A0ABQ5YLX2</accession>
<sequence length="344" mass="36917">MPTPIFKILLLALIGLSAQAANLSGAGSTFAEPLYRKWAEQFQKQAGAGSVVNYEAVGSGEGIKRIASKQVDFGASDEPLKRAELDEKGLRQFPVAMGAVVPVVNLPGVPAGSLKLNADVLAKIYTGRIKRWNDPEILSMNEGVPAKALDLAIKPVYRADSSGSSFAFSYYLNARSPDWKKNQGVSKELKGVSGTAAKGSGAVVEAVKATPGAIAYAEYGRALRDKLNMAQLPNRVGVHMKASPESILAAAQFDAEKLLYSADPDFYLVLADNDTYAGWPMTTLTFTLVPKSGPGAQKVLEFIYWGYKHGDSASRELGYVPLSDSMKIGVRKAWSRQYGYKAGL</sequence>
<evidence type="ECO:0000256" key="1">
    <source>
        <dbReference type="ARBA" id="ARBA00002841"/>
    </source>
</evidence>
<dbReference type="PIRSF" id="PIRSF002756">
    <property type="entry name" value="PstS"/>
    <property type="match status" value="1"/>
</dbReference>
<dbReference type="Gene3D" id="3.40.190.10">
    <property type="entry name" value="Periplasmic binding protein-like II"/>
    <property type="match status" value="2"/>
</dbReference>
<proteinExistence type="inferred from homology"/>
<feature type="chain" id="PRO_5046181619" description="Phosphate-binding protein PstS" evidence="8">
    <location>
        <begin position="21"/>
        <end position="344"/>
    </location>
</feature>
<evidence type="ECO:0000313" key="10">
    <source>
        <dbReference type="EMBL" id="GLR14693.1"/>
    </source>
</evidence>
<comment type="function">
    <text evidence="1 7">Part of the ABC transporter complex PstSACB involved in phosphate import.</text>
</comment>
<dbReference type="Proteomes" id="UP001156706">
    <property type="component" value="Unassembled WGS sequence"/>
</dbReference>
<evidence type="ECO:0000256" key="2">
    <source>
        <dbReference type="ARBA" id="ARBA00008725"/>
    </source>
</evidence>
<feature type="domain" description="PBP" evidence="9">
    <location>
        <begin position="19"/>
        <end position="253"/>
    </location>
</feature>
<evidence type="ECO:0000313" key="11">
    <source>
        <dbReference type="Proteomes" id="UP001156706"/>
    </source>
</evidence>